<proteinExistence type="predicted"/>
<evidence type="ECO:0000313" key="1">
    <source>
        <dbReference type="EMBL" id="KAI0298418.1"/>
    </source>
</evidence>
<evidence type="ECO:0000313" key="2">
    <source>
        <dbReference type="Proteomes" id="UP001203297"/>
    </source>
</evidence>
<gene>
    <name evidence="1" type="ORF">B0F90DRAFT_1734469</name>
</gene>
<accession>A0AAD4M257</accession>
<protein>
    <submittedName>
        <fullName evidence="1">Uncharacterized protein</fullName>
    </submittedName>
</protein>
<dbReference type="EMBL" id="WTXG01000029">
    <property type="protein sequence ID" value="KAI0298418.1"/>
    <property type="molecule type" value="Genomic_DNA"/>
</dbReference>
<dbReference type="AlphaFoldDB" id="A0AAD4M257"/>
<feature type="non-terminal residue" evidence="1">
    <location>
        <position position="85"/>
    </location>
</feature>
<keyword evidence="2" id="KW-1185">Reference proteome</keyword>
<sequence length="85" mass="9625">GSRFRQYKRALRSVLEGLYKLVGEPVIDKLHTLGVPEQSRIWWCPTSVFCSLPLHAMGPIPSNDGVKRYFSDLYIPSYTPTLSAL</sequence>
<reference evidence="1" key="1">
    <citation type="journal article" date="2022" name="New Phytol.">
        <title>Evolutionary transition to the ectomycorrhizal habit in the genomes of a hyperdiverse lineage of mushroom-forming fungi.</title>
        <authorList>
            <person name="Looney B."/>
            <person name="Miyauchi S."/>
            <person name="Morin E."/>
            <person name="Drula E."/>
            <person name="Courty P.E."/>
            <person name="Kohler A."/>
            <person name="Kuo A."/>
            <person name="LaButti K."/>
            <person name="Pangilinan J."/>
            <person name="Lipzen A."/>
            <person name="Riley R."/>
            <person name="Andreopoulos W."/>
            <person name="He G."/>
            <person name="Johnson J."/>
            <person name="Nolan M."/>
            <person name="Tritt A."/>
            <person name="Barry K.W."/>
            <person name="Grigoriev I.V."/>
            <person name="Nagy L.G."/>
            <person name="Hibbett D."/>
            <person name="Henrissat B."/>
            <person name="Matheny P.B."/>
            <person name="Labbe J."/>
            <person name="Martin F.M."/>
        </authorList>
    </citation>
    <scope>NUCLEOTIDE SEQUENCE</scope>
    <source>
        <strain evidence="1">BPL690</strain>
    </source>
</reference>
<dbReference type="Proteomes" id="UP001203297">
    <property type="component" value="Unassembled WGS sequence"/>
</dbReference>
<name>A0AAD4M257_9AGAM</name>
<feature type="non-terminal residue" evidence="1">
    <location>
        <position position="1"/>
    </location>
</feature>
<comment type="caution">
    <text evidence="1">The sequence shown here is derived from an EMBL/GenBank/DDBJ whole genome shotgun (WGS) entry which is preliminary data.</text>
</comment>
<organism evidence="1 2">
    <name type="scientific">Multifurca ochricompacta</name>
    <dbReference type="NCBI Taxonomy" id="376703"/>
    <lineage>
        <taxon>Eukaryota</taxon>
        <taxon>Fungi</taxon>
        <taxon>Dikarya</taxon>
        <taxon>Basidiomycota</taxon>
        <taxon>Agaricomycotina</taxon>
        <taxon>Agaricomycetes</taxon>
        <taxon>Russulales</taxon>
        <taxon>Russulaceae</taxon>
        <taxon>Multifurca</taxon>
    </lineage>
</organism>